<proteinExistence type="predicted"/>
<evidence type="ECO:0000313" key="2">
    <source>
        <dbReference type="Proteomes" id="UP000327493"/>
    </source>
</evidence>
<reference evidence="1 2" key="1">
    <citation type="submission" date="2019-08" db="EMBL/GenBank/DDBJ databases">
        <title>A chromosome-level genome assembly, high-density linkage maps, and genome scans reveal the genomic architecture of hybrid incompatibilities underlying speciation via character displacement in darters (Percidae: Etheostominae).</title>
        <authorList>
            <person name="Moran R.L."/>
            <person name="Catchen J.M."/>
            <person name="Fuller R.C."/>
        </authorList>
    </citation>
    <scope>NUCLEOTIDE SEQUENCE [LARGE SCALE GENOMIC DNA]</scope>
    <source>
        <strain evidence="1">EspeVRDwgs_2016</strain>
        <tissue evidence="1">Muscle</tissue>
    </source>
</reference>
<dbReference type="EMBL" id="VOFY01000021">
    <property type="protein sequence ID" value="KAA8581764.1"/>
    <property type="molecule type" value="Genomic_DNA"/>
</dbReference>
<gene>
    <name evidence="1" type="ORF">FQN60_003345</name>
</gene>
<evidence type="ECO:0000313" key="1">
    <source>
        <dbReference type="EMBL" id="KAA8581764.1"/>
    </source>
</evidence>
<comment type="caution">
    <text evidence="1">The sequence shown here is derived from an EMBL/GenBank/DDBJ whole genome shotgun (WGS) entry which is preliminary data.</text>
</comment>
<sequence length="128" mass="13880">MVLLTQPLGTLLASDKDGKSLWSLMGKNVDCRFLIVAHQMVAGPARSEQHLRSSVALRLLSCLTRSSRMPSCGQCTWLCHPQANLLSVAAQALRPPLYGGWGNRCGYEHSLGCGSAPDTVYLGWEVLP</sequence>
<dbReference type="Proteomes" id="UP000327493">
    <property type="component" value="Chromosome 21"/>
</dbReference>
<organism evidence="1 2">
    <name type="scientific">Etheostoma spectabile</name>
    <name type="common">orangethroat darter</name>
    <dbReference type="NCBI Taxonomy" id="54343"/>
    <lineage>
        <taxon>Eukaryota</taxon>
        <taxon>Metazoa</taxon>
        <taxon>Chordata</taxon>
        <taxon>Craniata</taxon>
        <taxon>Vertebrata</taxon>
        <taxon>Euteleostomi</taxon>
        <taxon>Actinopterygii</taxon>
        <taxon>Neopterygii</taxon>
        <taxon>Teleostei</taxon>
        <taxon>Neoteleostei</taxon>
        <taxon>Acanthomorphata</taxon>
        <taxon>Eupercaria</taxon>
        <taxon>Perciformes</taxon>
        <taxon>Percoidei</taxon>
        <taxon>Percidae</taxon>
        <taxon>Etheostomatinae</taxon>
        <taxon>Etheostoma</taxon>
    </lineage>
</organism>
<accession>A0A5J5CIV8</accession>
<name>A0A5J5CIV8_9PERO</name>
<keyword evidence="2" id="KW-1185">Reference proteome</keyword>
<protein>
    <submittedName>
        <fullName evidence="1">Uncharacterized protein</fullName>
    </submittedName>
</protein>
<dbReference type="AlphaFoldDB" id="A0A5J5CIV8"/>